<dbReference type="SUPFAM" id="SSF53955">
    <property type="entry name" value="Lysozyme-like"/>
    <property type="match status" value="1"/>
</dbReference>
<dbReference type="EMBL" id="JADWOX010000023">
    <property type="protein sequence ID" value="MBI1686549.1"/>
    <property type="molecule type" value="Genomic_DNA"/>
</dbReference>
<gene>
    <name evidence="1" type="ORF">I4Q42_23020</name>
</gene>
<name>A0ABS0T4F2_9CAUL</name>
<evidence type="ECO:0008006" key="3">
    <source>
        <dbReference type="Google" id="ProtNLM"/>
    </source>
</evidence>
<sequence>MELKDDGAFFDLVRTTKMLGPTLSQVETDGCNAVLAALGAHGWGQAWTAYGLATAYHETAQTMQPIDERGGDAYFQRLYDVNGLNPKRARANGNTQPGDGVRYHGRGYVQLTWKNNYVRAAKELGEPIDQQPTLAKRPDLAAAIMALGMQEGWFTGKSLGRYIDKTAVSATPKAYGLARYVINGTDRAADIAGYAASFEKALKAGGWS</sequence>
<dbReference type="Proteomes" id="UP000639859">
    <property type="component" value="Unassembled WGS sequence"/>
</dbReference>
<dbReference type="InterPro" id="IPR023346">
    <property type="entry name" value="Lysozyme-like_dom_sf"/>
</dbReference>
<comment type="caution">
    <text evidence="1">The sequence shown here is derived from an EMBL/GenBank/DDBJ whole genome shotgun (WGS) entry which is preliminary data.</text>
</comment>
<protein>
    <recommendedName>
        <fullName evidence="3">Chitinase</fullName>
    </recommendedName>
</protein>
<dbReference type="Gene3D" id="1.10.530.10">
    <property type="match status" value="1"/>
</dbReference>
<reference evidence="1 2" key="1">
    <citation type="submission" date="2020-11" db="EMBL/GenBank/DDBJ databases">
        <title>genome sequence of strain KACC 18849.</title>
        <authorList>
            <person name="Gao J."/>
            <person name="Zhang X."/>
        </authorList>
    </citation>
    <scope>NUCLEOTIDE SEQUENCE [LARGE SCALE GENOMIC DNA]</scope>
    <source>
        <strain evidence="1 2">KACC 18849</strain>
    </source>
</reference>
<evidence type="ECO:0000313" key="2">
    <source>
        <dbReference type="Proteomes" id="UP000639859"/>
    </source>
</evidence>
<proteinExistence type="predicted"/>
<dbReference type="RefSeq" id="WP_198578434.1">
    <property type="nucleotide sequence ID" value="NZ_JADWOX010000023.1"/>
</dbReference>
<organism evidence="1 2">
    <name type="scientific">Caulobacter hibisci</name>
    <dbReference type="NCBI Taxonomy" id="2035993"/>
    <lineage>
        <taxon>Bacteria</taxon>
        <taxon>Pseudomonadati</taxon>
        <taxon>Pseudomonadota</taxon>
        <taxon>Alphaproteobacteria</taxon>
        <taxon>Caulobacterales</taxon>
        <taxon>Caulobacteraceae</taxon>
        <taxon>Caulobacter</taxon>
    </lineage>
</organism>
<accession>A0ABS0T4F2</accession>
<keyword evidence="2" id="KW-1185">Reference proteome</keyword>
<evidence type="ECO:0000313" key="1">
    <source>
        <dbReference type="EMBL" id="MBI1686549.1"/>
    </source>
</evidence>